<accession>A0ABX4MBZ9</accession>
<dbReference type="PANTHER" id="PTHR23528:SF1">
    <property type="entry name" value="MAJOR FACILITATOR SUPERFAMILY (MFS) PROFILE DOMAIN-CONTAINING PROTEIN"/>
    <property type="match status" value="1"/>
</dbReference>
<protein>
    <submittedName>
        <fullName evidence="8">MFS transporter</fullName>
    </submittedName>
</protein>
<dbReference type="InterPro" id="IPR036259">
    <property type="entry name" value="MFS_trans_sf"/>
</dbReference>
<reference evidence="8 9" key="1">
    <citation type="submission" date="2017-10" db="EMBL/GenBank/DDBJ databases">
        <title>Draft genome sequence of cellulolytic Actinomyces sp CtC72 isolated from cattle rumen fluid.</title>
        <authorList>
            <person name="Joshi A.J."/>
            <person name="Vasudevan G."/>
            <person name="Lanjekar V.B."/>
            <person name="Hivarkar S."/>
            <person name="Engineer A."/>
            <person name="Pore S.D."/>
            <person name="Dhakephalkar P.K."/>
            <person name="Dagar S."/>
        </authorList>
    </citation>
    <scope>NUCLEOTIDE SEQUENCE [LARGE SCALE GENOMIC DNA]</scope>
    <source>
        <strain evidence="9">CtC72</strain>
    </source>
</reference>
<dbReference type="Gene3D" id="1.20.1250.20">
    <property type="entry name" value="MFS general substrate transporter like domains"/>
    <property type="match status" value="2"/>
</dbReference>
<dbReference type="Proteomes" id="UP000194577">
    <property type="component" value="Unassembled WGS sequence"/>
</dbReference>
<dbReference type="SUPFAM" id="SSF103473">
    <property type="entry name" value="MFS general substrate transporter"/>
    <property type="match status" value="1"/>
</dbReference>
<feature type="transmembrane region" description="Helical" evidence="6">
    <location>
        <begin position="244"/>
        <end position="269"/>
    </location>
</feature>
<feature type="transmembrane region" description="Helical" evidence="6">
    <location>
        <begin position="281"/>
        <end position="302"/>
    </location>
</feature>
<evidence type="ECO:0000313" key="9">
    <source>
        <dbReference type="Proteomes" id="UP000194577"/>
    </source>
</evidence>
<feature type="transmembrane region" description="Helical" evidence="6">
    <location>
        <begin position="134"/>
        <end position="153"/>
    </location>
</feature>
<feature type="transmembrane region" description="Helical" evidence="6">
    <location>
        <begin position="339"/>
        <end position="356"/>
    </location>
</feature>
<proteinExistence type="predicted"/>
<dbReference type="EMBL" id="MTPX02000035">
    <property type="protein sequence ID" value="PHP53009.1"/>
    <property type="molecule type" value="Genomic_DNA"/>
</dbReference>
<keyword evidence="4 6" id="KW-0472">Membrane</keyword>
<evidence type="ECO:0000256" key="2">
    <source>
        <dbReference type="ARBA" id="ARBA00022692"/>
    </source>
</evidence>
<keyword evidence="3 6" id="KW-1133">Transmembrane helix</keyword>
<sequence length="427" mass="44717">MANNETPTAVPTAPEWSGTTTDAEQPRLPVRLVIGLAIGAFCWIVAYLGAVGVLLPARIAEIAPDDKAAVVALNSTISMIVAAIANILIGAGSDLTRSRLGRRTPWIWVGAVGSLASLTVLGHVQSVSALVTTWAVYQIFLNSIIAPLLGTLSDRISPQFRGTAASGYALGNGLGTGLGQVIGAQFLGNTATGLLVLGILTVLVAPATSLFFREASSVDMPKRPFTKDMVLDHFVFARHNARDYYLALLGKFFVILAKFAIQGYVLYILTDYMLLGEDDSSRYISIVSLIIMVAGIVMAFVAGPVADRFKMVKLPVIVSSLLIAVGVLVPFFSATPVMMVLYAVIAGTGLGMFNAVDQALNIAVLPDPDTAAKDLGILNLANTGGQIAGPLVAAAAISAFGYHMLFVVAAAAALIASILFALIRSIR</sequence>
<dbReference type="InterPro" id="IPR011701">
    <property type="entry name" value="MFS"/>
</dbReference>
<feature type="transmembrane region" description="Helical" evidence="6">
    <location>
        <begin position="32"/>
        <end position="57"/>
    </location>
</feature>
<feature type="transmembrane region" description="Helical" evidence="6">
    <location>
        <begin position="69"/>
        <end position="92"/>
    </location>
</feature>
<organism evidence="8 9">
    <name type="scientific">Actinomyces ruminis</name>
    <dbReference type="NCBI Taxonomy" id="1937003"/>
    <lineage>
        <taxon>Bacteria</taxon>
        <taxon>Bacillati</taxon>
        <taxon>Actinomycetota</taxon>
        <taxon>Actinomycetes</taxon>
        <taxon>Actinomycetales</taxon>
        <taxon>Actinomycetaceae</taxon>
        <taxon>Actinomyces</taxon>
    </lineage>
</organism>
<evidence type="ECO:0000313" key="8">
    <source>
        <dbReference type="EMBL" id="PHP53009.1"/>
    </source>
</evidence>
<evidence type="ECO:0000256" key="5">
    <source>
        <dbReference type="SAM" id="MobiDB-lite"/>
    </source>
</evidence>
<dbReference type="Pfam" id="PF07690">
    <property type="entry name" value="MFS_1"/>
    <property type="match status" value="1"/>
</dbReference>
<dbReference type="PANTHER" id="PTHR23528">
    <property type="match status" value="1"/>
</dbReference>
<feature type="transmembrane region" description="Helical" evidence="6">
    <location>
        <begin position="193"/>
        <end position="212"/>
    </location>
</feature>
<evidence type="ECO:0000256" key="6">
    <source>
        <dbReference type="SAM" id="Phobius"/>
    </source>
</evidence>
<comment type="subcellular location">
    <subcellularLocation>
        <location evidence="1">Cell membrane</location>
        <topology evidence="1">Multi-pass membrane protein</topology>
    </subcellularLocation>
</comment>
<feature type="transmembrane region" description="Helical" evidence="6">
    <location>
        <begin position="377"/>
        <end position="397"/>
    </location>
</feature>
<evidence type="ECO:0000256" key="1">
    <source>
        <dbReference type="ARBA" id="ARBA00004651"/>
    </source>
</evidence>
<feature type="region of interest" description="Disordered" evidence="5">
    <location>
        <begin position="1"/>
        <end position="22"/>
    </location>
</feature>
<comment type="caution">
    <text evidence="8">The sequence shown here is derived from an EMBL/GenBank/DDBJ whole genome shotgun (WGS) entry which is preliminary data.</text>
</comment>
<feature type="transmembrane region" description="Helical" evidence="6">
    <location>
        <begin position="104"/>
        <end position="122"/>
    </location>
</feature>
<evidence type="ECO:0000256" key="3">
    <source>
        <dbReference type="ARBA" id="ARBA00022989"/>
    </source>
</evidence>
<dbReference type="RefSeq" id="WP_086614811.1">
    <property type="nucleotide sequence ID" value="NZ_MTPX02000035.1"/>
</dbReference>
<feature type="transmembrane region" description="Helical" evidence="6">
    <location>
        <begin position="165"/>
        <end position="187"/>
    </location>
</feature>
<feature type="transmembrane region" description="Helical" evidence="6">
    <location>
        <begin position="314"/>
        <end position="333"/>
    </location>
</feature>
<feature type="transmembrane region" description="Helical" evidence="6">
    <location>
        <begin position="403"/>
        <end position="423"/>
    </location>
</feature>
<name>A0ABX4MBZ9_9ACTO</name>
<gene>
    <name evidence="8" type="ORF">BW737_005765</name>
</gene>
<evidence type="ECO:0000259" key="7">
    <source>
        <dbReference type="PROSITE" id="PS50850"/>
    </source>
</evidence>
<dbReference type="PROSITE" id="PS50850">
    <property type="entry name" value="MFS"/>
    <property type="match status" value="1"/>
</dbReference>
<keyword evidence="2 6" id="KW-0812">Transmembrane</keyword>
<dbReference type="InterPro" id="IPR020846">
    <property type="entry name" value="MFS_dom"/>
</dbReference>
<keyword evidence="9" id="KW-1185">Reference proteome</keyword>
<feature type="domain" description="Major facilitator superfamily (MFS) profile" evidence="7">
    <location>
        <begin position="243"/>
        <end position="427"/>
    </location>
</feature>
<evidence type="ECO:0000256" key="4">
    <source>
        <dbReference type="ARBA" id="ARBA00023136"/>
    </source>
</evidence>